<gene>
    <name evidence="5" type="ORF">ACFHYQ_16250</name>
</gene>
<sequence>MRRTIPIEVWVPDLTFPGWMDRWRQQGDAFQRAHPEYEVKIVGKDFWRFPRQVAEAAAEGHVPTISEYYFYMTQVARDSLAQDGSPLFTSVEKAIGGRTEILGEPVVIDDIIPPMRDYYTYDGDLTSMPTVGTTSLLYANANLLRRAGISELPQTWEEVEAVCEELSRFRGGPSITWSNHGTFIQQALATRGGLIVDNHNGRHGRATRVDLASKEMLAWAEWWRNLHRAGHYHYTGKIPDWAGTLKAFADQDVVFRISSSNDVNYMFRAGEDNGFDLDVGIFPYDHRVPYVGNAVAGTSLWLANGLDEATREGALALLQFLHNPHYAAERHRANSFLPLTYSSAALLEEEGWFDRYPHHRVAYDHVMRFPAGVTRERPELADRVPASEGAVFGDFAGNQDVMTRAMGDVLAHGADPLDRFTEATAEAQRLLDTYNAYALSSGFRDPDNSPTHSLSVEAFSEAAAGRDYSAADMEAVVRLNR</sequence>
<dbReference type="EMBL" id="JBHMQT010000035">
    <property type="protein sequence ID" value="MFC0863857.1"/>
    <property type="molecule type" value="Genomic_DNA"/>
</dbReference>
<dbReference type="PANTHER" id="PTHR43649:SF31">
    <property type="entry name" value="SN-GLYCEROL-3-PHOSPHATE-BINDING PERIPLASMIC PROTEIN UGPB"/>
    <property type="match status" value="1"/>
</dbReference>
<dbReference type="RefSeq" id="WP_394301994.1">
    <property type="nucleotide sequence ID" value="NZ_JBHMQT010000035.1"/>
</dbReference>
<dbReference type="PANTHER" id="PTHR43649">
    <property type="entry name" value="ARABINOSE-BINDING PROTEIN-RELATED"/>
    <property type="match status" value="1"/>
</dbReference>
<evidence type="ECO:0000256" key="1">
    <source>
        <dbReference type="ARBA" id="ARBA00004196"/>
    </source>
</evidence>
<dbReference type="InterPro" id="IPR006059">
    <property type="entry name" value="SBP"/>
</dbReference>
<accession>A0ABV6U7A9</accession>
<keyword evidence="6" id="KW-1185">Reference proteome</keyword>
<evidence type="ECO:0000313" key="6">
    <source>
        <dbReference type="Proteomes" id="UP001589870"/>
    </source>
</evidence>
<evidence type="ECO:0000256" key="3">
    <source>
        <dbReference type="ARBA" id="ARBA00022448"/>
    </source>
</evidence>
<name>A0ABV6U7A9_9ACTN</name>
<evidence type="ECO:0000256" key="4">
    <source>
        <dbReference type="ARBA" id="ARBA00022729"/>
    </source>
</evidence>
<protein>
    <submittedName>
        <fullName evidence="5">Extracellular solute-binding protein</fullName>
    </submittedName>
</protein>
<dbReference type="SUPFAM" id="SSF53850">
    <property type="entry name" value="Periplasmic binding protein-like II"/>
    <property type="match status" value="1"/>
</dbReference>
<reference evidence="5 6" key="1">
    <citation type="submission" date="2024-09" db="EMBL/GenBank/DDBJ databases">
        <authorList>
            <person name="Sun Q."/>
            <person name="Mori K."/>
        </authorList>
    </citation>
    <scope>NUCLEOTIDE SEQUENCE [LARGE SCALE GENOMIC DNA]</scope>
    <source>
        <strain evidence="5 6">TBRC 1851</strain>
    </source>
</reference>
<evidence type="ECO:0000313" key="5">
    <source>
        <dbReference type="EMBL" id="MFC0863857.1"/>
    </source>
</evidence>
<evidence type="ECO:0000256" key="2">
    <source>
        <dbReference type="ARBA" id="ARBA00008520"/>
    </source>
</evidence>
<dbReference type="Pfam" id="PF13416">
    <property type="entry name" value="SBP_bac_8"/>
    <property type="match status" value="1"/>
</dbReference>
<comment type="caution">
    <text evidence="5">The sequence shown here is derived from an EMBL/GenBank/DDBJ whole genome shotgun (WGS) entry which is preliminary data.</text>
</comment>
<keyword evidence="4" id="KW-0732">Signal</keyword>
<comment type="subcellular location">
    <subcellularLocation>
        <location evidence="1">Cell envelope</location>
    </subcellularLocation>
</comment>
<organism evidence="5 6">
    <name type="scientific">Sphaerimonospora cavernae</name>
    <dbReference type="NCBI Taxonomy" id="1740611"/>
    <lineage>
        <taxon>Bacteria</taxon>
        <taxon>Bacillati</taxon>
        <taxon>Actinomycetota</taxon>
        <taxon>Actinomycetes</taxon>
        <taxon>Streptosporangiales</taxon>
        <taxon>Streptosporangiaceae</taxon>
        <taxon>Sphaerimonospora</taxon>
    </lineage>
</organism>
<comment type="similarity">
    <text evidence="2">Belongs to the bacterial solute-binding protein 1 family.</text>
</comment>
<dbReference type="Proteomes" id="UP001589870">
    <property type="component" value="Unassembled WGS sequence"/>
</dbReference>
<dbReference type="InterPro" id="IPR050490">
    <property type="entry name" value="Bact_solute-bd_prot1"/>
</dbReference>
<proteinExistence type="inferred from homology"/>
<dbReference type="Gene3D" id="3.40.190.10">
    <property type="entry name" value="Periplasmic binding protein-like II"/>
    <property type="match status" value="2"/>
</dbReference>
<keyword evidence="3" id="KW-0813">Transport</keyword>